<keyword evidence="3" id="KW-0597">Phosphoprotein</keyword>
<feature type="transmembrane region" description="Helical" evidence="10">
    <location>
        <begin position="97"/>
        <end position="121"/>
    </location>
</feature>
<evidence type="ECO:0000256" key="1">
    <source>
        <dbReference type="ARBA" id="ARBA00000085"/>
    </source>
</evidence>
<feature type="transmembrane region" description="Helical" evidence="10">
    <location>
        <begin position="253"/>
        <end position="273"/>
    </location>
</feature>
<keyword evidence="5" id="KW-0547">Nucleotide-binding</keyword>
<organism evidence="12 13">
    <name type="scientific">Polymorphospora lycopeni</name>
    <dbReference type="NCBI Taxonomy" id="3140240"/>
    <lineage>
        <taxon>Bacteria</taxon>
        <taxon>Bacillati</taxon>
        <taxon>Actinomycetota</taxon>
        <taxon>Actinomycetes</taxon>
        <taxon>Micromonosporales</taxon>
        <taxon>Micromonosporaceae</taxon>
        <taxon>Polymorphospora</taxon>
    </lineage>
</organism>
<keyword evidence="10" id="KW-1133">Transmembrane helix</keyword>
<evidence type="ECO:0000256" key="2">
    <source>
        <dbReference type="ARBA" id="ARBA00012438"/>
    </source>
</evidence>
<dbReference type="RefSeq" id="WP_375734754.1">
    <property type="nucleotide sequence ID" value="NZ_JBCGDC010000042.1"/>
</dbReference>
<keyword evidence="6 12" id="KW-0418">Kinase</keyword>
<feature type="region of interest" description="Disordered" evidence="9">
    <location>
        <begin position="1"/>
        <end position="21"/>
    </location>
</feature>
<comment type="catalytic activity">
    <reaction evidence="1">
        <text>ATP + protein L-histidine = ADP + protein N-phospho-L-histidine.</text>
        <dbReference type="EC" id="2.7.13.3"/>
    </reaction>
</comment>
<feature type="compositionally biased region" description="Low complexity" evidence="9">
    <location>
        <begin position="9"/>
        <end position="21"/>
    </location>
</feature>
<evidence type="ECO:0000313" key="13">
    <source>
        <dbReference type="Proteomes" id="UP001582793"/>
    </source>
</evidence>
<gene>
    <name evidence="12" type="ORF">AAFH96_16425</name>
</gene>
<dbReference type="CDD" id="cd16917">
    <property type="entry name" value="HATPase_UhpB-NarQ-NarX-like"/>
    <property type="match status" value="1"/>
</dbReference>
<sequence length="710" mass="73911">MGADLRTKAPAAPERPAGETGAAGAATDRWLAYVVFGLAALCGVLTVASFWCDLVEPDLPRPGPLDFTAWSSTLPGLAFALSGALIAARVPRHRMTWILTGGGLIACLDGFAATYAALSVLAHDGGLPLTGPAVYVGARFGPMINLVVPLVLLFFPDGRLPSPRWRLPAALSLAGTGTAVLLMLTVPWDLVSGGEPVPPGLAGVSLDPVTPPLPAGFWASAQYLIPASLLVSLVVPVAAFARRFGQSDPERRAQLRWMLLAGSLSLPLLPVAFVLGGQFIGSAMFALSMVAVSAAVAVAVTRYRLYDVDALLGWTLLYGPLAAVIVAVDIAVFVGVGTLVDDPVAAVVAAGFVAVLYGPLRARMQRLVTRLLRGRGEPYDVVSVLARRLEESSGPDEQLLAVARTVSTAFRSPYVRVELDRADGRTVVAGYGTPRDDVVVLPFAYRGVPIGRLTLLARPGNRLSDADQRLLADVVRQAGAAARATALTEELQRSREALVTGVAEERRRLRRDLHDGLGPALAAAALKIEAARNVARRDAAGADGILTQVAGDLTAVLGDVRRLVHDLRPPALDQFGLVGAVEQVAARFRGGPLDVTVTTSGDLSALPAAVEVAAYRIVGEALANVSRHAAATHCTVELAAGDRTLRVEIADDGRGAAPDALVGVGLLGMRERAEELGGACTVTRRPSGGTLVSAMIPYGRSATDGAAAEA</sequence>
<dbReference type="Pfam" id="PF07730">
    <property type="entry name" value="HisKA_3"/>
    <property type="match status" value="1"/>
</dbReference>
<keyword evidence="10" id="KW-0472">Membrane</keyword>
<dbReference type="GO" id="GO:0016301">
    <property type="term" value="F:kinase activity"/>
    <property type="evidence" value="ECO:0007669"/>
    <property type="project" value="UniProtKB-KW"/>
</dbReference>
<dbReference type="Gene3D" id="3.30.565.10">
    <property type="entry name" value="Histidine kinase-like ATPase, C-terminal domain"/>
    <property type="match status" value="1"/>
</dbReference>
<dbReference type="EMBL" id="JBCGDC010000042">
    <property type="protein sequence ID" value="MFB6394679.1"/>
    <property type="molecule type" value="Genomic_DNA"/>
</dbReference>
<dbReference type="Pfam" id="PF02518">
    <property type="entry name" value="HATPase_c"/>
    <property type="match status" value="1"/>
</dbReference>
<feature type="transmembrane region" description="Helical" evidence="10">
    <location>
        <begin position="133"/>
        <end position="155"/>
    </location>
</feature>
<proteinExistence type="predicted"/>
<evidence type="ECO:0000256" key="4">
    <source>
        <dbReference type="ARBA" id="ARBA00022679"/>
    </source>
</evidence>
<dbReference type="Gene3D" id="1.20.5.1930">
    <property type="match status" value="1"/>
</dbReference>
<evidence type="ECO:0000313" key="12">
    <source>
        <dbReference type="EMBL" id="MFB6394679.1"/>
    </source>
</evidence>
<evidence type="ECO:0000256" key="8">
    <source>
        <dbReference type="ARBA" id="ARBA00023012"/>
    </source>
</evidence>
<feature type="transmembrane region" description="Helical" evidence="10">
    <location>
        <begin position="279"/>
        <end position="300"/>
    </location>
</feature>
<dbReference type="InterPro" id="IPR036890">
    <property type="entry name" value="HATPase_C_sf"/>
</dbReference>
<feature type="transmembrane region" description="Helical" evidence="10">
    <location>
        <begin position="167"/>
        <end position="188"/>
    </location>
</feature>
<evidence type="ECO:0000259" key="11">
    <source>
        <dbReference type="SMART" id="SM00387"/>
    </source>
</evidence>
<evidence type="ECO:0000256" key="9">
    <source>
        <dbReference type="SAM" id="MobiDB-lite"/>
    </source>
</evidence>
<accession>A0ABV5CRN4</accession>
<dbReference type="SUPFAM" id="SSF55781">
    <property type="entry name" value="GAF domain-like"/>
    <property type="match status" value="1"/>
</dbReference>
<keyword evidence="4" id="KW-0808">Transferase</keyword>
<protein>
    <recommendedName>
        <fullName evidence="2">histidine kinase</fullName>
        <ecNumber evidence="2">2.7.13.3</ecNumber>
    </recommendedName>
</protein>
<reference evidence="12 13" key="1">
    <citation type="submission" date="2024-04" db="EMBL/GenBank/DDBJ databases">
        <title>Polymorphospora sp. isolated from Baiyangdian Lake in Xiong'an New Area.</title>
        <authorList>
            <person name="Zhang X."/>
            <person name="Liu J."/>
        </authorList>
    </citation>
    <scope>NUCLEOTIDE SEQUENCE [LARGE SCALE GENOMIC DNA]</scope>
    <source>
        <strain evidence="12 13">2-325</strain>
    </source>
</reference>
<dbReference type="PANTHER" id="PTHR24421:SF10">
    <property type="entry name" value="NITRATE_NITRITE SENSOR PROTEIN NARQ"/>
    <property type="match status" value="1"/>
</dbReference>
<dbReference type="Proteomes" id="UP001582793">
    <property type="component" value="Unassembled WGS sequence"/>
</dbReference>
<evidence type="ECO:0000256" key="10">
    <source>
        <dbReference type="SAM" id="Phobius"/>
    </source>
</evidence>
<keyword evidence="13" id="KW-1185">Reference proteome</keyword>
<dbReference type="SUPFAM" id="SSF55874">
    <property type="entry name" value="ATPase domain of HSP90 chaperone/DNA topoisomerase II/histidine kinase"/>
    <property type="match status" value="1"/>
</dbReference>
<feature type="transmembrane region" description="Helical" evidence="10">
    <location>
        <begin position="343"/>
        <end position="360"/>
    </location>
</feature>
<feature type="transmembrane region" description="Helical" evidence="10">
    <location>
        <begin position="30"/>
        <end position="51"/>
    </location>
</feature>
<dbReference type="InterPro" id="IPR011712">
    <property type="entry name" value="Sig_transdc_His_kin_sub3_dim/P"/>
</dbReference>
<dbReference type="InterPro" id="IPR050482">
    <property type="entry name" value="Sensor_HK_TwoCompSys"/>
</dbReference>
<comment type="caution">
    <text evidence="12">The sequence shown here is derived from an EMBL/GenBank/DDBJ whole genome shotgun (WGS) entry which is preliminary data.</text>
</comment>
<dbReference type="InterPro" id="IPR003594">
    <property type="entry name" value="HATPase_dom"/>
</dbReference>
<dbReference type="SMART" id="SM00387">
    <property type="entry name" value="HATPase_c"/>
    <property type="match status" value="1"/>
</dbReference>
<evidence type="ECO:0000256" key="6">
    <source>
        <dbReference type="ARBA" id="ARBA00022777"/>
    </source>
</evidence>
<dbReference type="EC" id="2.7.13.3" evidence="2"/>
<feature type="domain" description="Histidine kinase/HSP90-like ATPase" evidence="11">
    <location>
        <begin position="609"/>
        <end position="700"/>
    </location>
</feature>
<dbReference type="PANTHER" id="PTHR24421">
    <property type="entry name" value="NITRATE/NITRITE SENSOR PROTEIN NARX-RELATED"/>
    <property type="match status" value="1"/>
</dbReference>
<keyword evidence="8" id="KW-0902">Two-component regulatory system</keyword>
<keyword evidence="10" id="KW-0812">Transmembrane</keyword>
<keyword evidence="7" id="KW-0067">ATP-binding</keyword>
<name>A0ABV5CRN4_9ACTN</name>
<feature type="transmembrane region" description="Helical" evidence="10">
    <location>
        <begin position="223"/>
        <end position="241"/>
    </location>
</feature>
<evidence type="ECO:0000256" key="5">
    <source>
        <dbReference type="ARBA" id="ARBA00022741"/>
    </source>
</evidence>
<evidence type="ECO:0000256" key="7">
    <source>
        <dbReference type="ARBA" id="ARBA00022840"/>
    </source>
</evidence>
<feature type="transmembrane region" description="Helical" evidence="10">
    <location>
        <begin position="312"/>
        <end position="337"/>
    </location>
</feature>
<feature type="transmembrane region" description="Helical" evidence="10">
    <location>
        <begin position="71"/>
        <end position="90"/>
    </location>
</feature>
<evidence type="ECO:0000256" key="3">
    <source>
        <dbReference type="ARBA" id="ARBA00022553"/>
    </source>
</evidence>